<evidence type="ECO:0000313" key="8">
    <source>
        <dbReference type="Proteomes" id="UP000181884"/>
    </source>
</evidence>
<name>A0A1L8RK68_9ENTE</name>
<dbReference type="SUPFAM" id="SSF55729">
    <property type="entry name" value="Acyl-CoA N-acyltransferases (Nat)"/>
    <property type="match status" value="1"/>
</dbReference>
<dbReference type="GO" id="GO:0008999">
    <property type="term" value="F:protein-N-terminal-alanine acetyltransferase activity"/>
    <property type="evidence" value="ECO:0007669"/>
    <property type="project" value="UniProtKB-EC"/>
</dbReference>
<dbReference type="CDD" id="cd04301">
    <property type="entry name" value="NAT_SF"/>
    <property type="match status" value="1"/>
</dbReference>
<sequence>MKKNEQQLAKLLFEISEQAYPEGAPWHERQFLADLQTPTAHYLFVTRDSKIVGFLSYQLVLDEAEITNVAVLPTHQKLGVGQALLEQFFDETAVTVKEVFLEVRKSNLAAQRLYQKNGFVEIAQRRNYYQRPLEDALIFKLKRGEI</sequence>
<dbReference type="InterPro" id="IPR000182">
    <property type="entry name" value="GNAT_dom"/>
</dbReference>
<keyword evidence="2 5" id="KW-0963">Cytoplasm</keyword>
<keyword evidence="3" id="KW-0808">Transferase</keyword>
<dbReference type="InterPro" id="IPR050680">
    <property type="entry name" value="YpeA/RimI_acetyltransf"/>
</dbReference>
<evidence type="ECO:0000256" key="4">
    <source>
        <dbReference type="ARBA" id="ARBA00023315"/>
    </source>
</evidence>
<evidence type="ECO:0000256" key="5">
    <source>
        <dbReference type="RuleBase" id="RU363094"/>
    </source>
</evidence>
<evidence type="ECO:0000256" key="2">
    <source>
        <dbReference type="ARBA" id="ARBA00022490"/>
    </source>
</evidence>
<reference evidence="7 8" key="1">
    <citation type="submission" date="2014-12" db="EMBL/GenBank/DDBJ databases">
        <title>Draft genome sequences of 29 type strains of Enterococci.</title>
        <authorList>
            <person name="Zhong Z."/>
            <person name="Sun Z."/>
            <person name="Liu W."/>
            <person name="Zhang W."/>
            <person name="Zhang H."/>
        </authorList>
    </citation>
    <scope>NUCLEOTIDE SEQUENCE [LARGE SCALE GENOMIC DNA]</scope>
    <source>
        <strain evidence="7 8">DSM 17029</strain>
    </source>
</reference>
<dbReference type="RefSeq" id="WP_067392275.1">
    <property type="nucleotide sequence ID" value="NZ_JXKH01000001.1"/>
</dbReference>
<comment type="similarity">
    <text evidence="1 5">Belongs to the acetyltransferase family. RimI subfamily.</text>
</comment>
<comment type="caution">
    <text evidence="7">The sequence shown here is derived from an EMBL/GenBank/DDBJ whole genome shotgun (WGS) entry which is preliminary data.</text>
</comment>
<dbReference type="InterPro" id="IPR016181">
    <property type="entry name" value="Acyl_CoA_acyltransferase"/>
</dbReference>
<dbReference type="Proteomes" id="UP000181884">
    <property type="component" value="Unassembled WGS sequence"/>
</dbReference>
<dbReference type="Gene3D" id="3.40.630.30">
    <property type="match status" value="1"/>
</dbReference>
<dbReference type="Pfam" id="PF00583">
    <property type="entry name" value="Acetyltransf_1"/>
    <property type="match status" value="1"/>
</dbReference>
<evidence type="ECO:0000259" key="6">
    <source>
        <dbReference type="PROSITE" id="PS51186"/>
    </source>
</evidence>
<dbReference type="STRING" id="214095.RU97_GL000389"/>
<accession>A0A1L8RK68</accession>
<dbReference type="PANTHER" id="PTHR43420">
    <property type="entry name" value="ACETYLTRANSFERASE"/>
    <property type="match status" value="1"/>
</dbReference>
<evidence type="ECO:0000313" key="7">
    <source>
        <dbReference type="EMBL" id="OJG20156.1"/>
    </source>
</evidence>
<feature type="domain" description="N-acetyltransferase" evidence="6">
    <location>
        <begin position="1"/>
        <end position="144"/>
    </location>
</feature>
<dbReference type="NCBIfam" id="TIGR01575">
    <property type="entry name" value="rimI"/>
    <property type="match status" value="1"/>
</dbReference>
<keyword evidence="4" id="KW-0012">Acyltransferase</keyword>
<dbReference type="InterPro" id="IPR006464">
    <property type="entry name" value="AcTrfase_RimI/Ard1"/>
</dbReference>
<evidence type="ECO:0000256" key="1">
    <source>
        <dbReference type="ARBA" id="ARBA00005395"/>
    </source>
</evidence>
<dbReference type="EC" id="2.3.1.266" evidence="5"/>
<dbReference type="PANTHER" id="PTHR43420:SF44">
    <property type="entry name" value="ACETYLTRANSFERASE YPEA"/>
    <property type="match status" value="1"/>
</dbReference>
<protein>
    <recommendedName>
        <fullName evidence="5">[Ribosomal protein bS18]-alanine N-acetyltransferase</fullName>
        <ecNumber evidence="5">2.3.1.266</ecNumber>
    </recommendedName>
</protein>
<dbReference type="PROSITE" id="PS51186">
    <property type="entry name" value="GNAT"/>
    <property type="match status" value="1"/>
</dbReference>
<keyword evidence="8" id="KW-1185">Reference proteome</keyword>
<proteinExistence type="inferred from homology"/>
<gene>
    <name evidence="7" type="ORF">RU97_GL000389</name>
</gene>
<dbReference type="EMBL" id="JXKH01000001">
    <property type="protein sequence ID" value="OJG20156.1"/>
    <property type="molecule type" value="Genomic_DNA"/>
</dbReference>
<evidence type="ECO:0000256" key="3">
    <source>
        <dbReference type="ARBA" id="ARBA00022679"/>
    </source>
</evidence>
<comment type="subcellular location">
    <subcellularLocation>
        <location evidence="5">Cytoplasm</location>
    </subcellularLocation>
</comment>
<dbReference type="GO" id="GO:0005737">
    <property type="term" value="C:cytoplasm"/>
    <property type="evidence" value="ECO:0007669"/>
    <property type="project" value="UniProtKB-SubCell"/>
</dbReference>
<comment type="function">
    <text evidence="5">Acetylates the N-terminal alanine of ribosomal protein bS18.</text>
</comment>
<comment type="catalytic activity">
    <reaction evidence="5">
        <text>N-terminal L-alanyl-[ribosomal protein bS18] + acetyl-CoA = N-terminal N(alpha)-acetyl-L-alanyl-[ribosomal protein bS18] + CoA + H(+)</text>
        <dbReference type="Rhea" id="RHEA:43756"/>
        <dbReference type="Rhea" id="RHEA-COMP:10676"/>
        <dbReference type="Rhea" id="RHEA-COMP:10677"/>
        <dbReference type="ChEBI" id="CHEBI:15378"/>
        <dbReference type="ChEBI" id="CHEBI:57287"/>
        <dbReference type="ChEBI" id="CHEBI:57288"/>
        <dbReference type="ChEBI" id="CHEBI:64718"/>
        <dbReference type="ChEBI" id="CHEBI:83683"/>
        <dbReference type="EC" id="2.3.1.266"/>
    </reaction>
</comment>
<dbReference type="AlphaFoldDB" id="A0A1L8RK68"/>
<organism evidence="7 8">
    <name type="scientific">Enterococcus canis</name>
    <dbReference type="NCBI Taxonomy" id="214095"/>
    <lineage>
        <taxon>Bacteria</taxon>
        <taxon>Bacillati</taxon>
        <taxon>Bacillota</taxon>
        <taxon>Bacilli</taxon>
        <taxon>Lactobacillales</taxon>
        <taxon>Enterococcaceae</taxon>
        <taxon>Enterococcus</taxon>
    </lineage>
</organism>